<dbReference type="InterPro" id="IPR046980">
    <property type="entry name" value="KefG/KefF"/>
</dbReference>
<feature type="domain" description="Flavodoxin-like fold" evidence="2">
    <location>
        <begin position="12"/>
        <end position="127"/>
    </location>
</feature>
<dbReference type="GO" id="GO:0009055">
    <property type="term" value="F:electron transfer activity"/>
    <property type="evidence" value="ECO:0007669"/>
    <property type="project" value="TreeGrafter"/>
</dbReference>
<keyword evidence="4" id="KW-1185">Reference proteome</keyword>
<reference evidence="3 4" key="1">
    <citation type="journal article" date="2015" name="Genome Announc.">
        <title>Expanding the biotechnology potential of lactobacilli through comparative genomics of 213 strains and associated genera.</title>
        <authorList>
            <person name="Sun Z."/>
            <person name="Harris H.M."/>
            <person name="McCann A."/>
            <person name="Guo C."/>
            <person name="Argimon S."/>
            <person name="Zhang W."/>
            <person name="Yang X."/>
            <person name="Jeffery I.B."/>
            <person name="Cooney J.C."/>
            <person name="Kagawa T.F."/>
            <person name="Liu W."/>
            <person name="Song Y."/>
            <person name="Salvetti E."/>
            <person name="Wrobel A."/>
            <person name="Rasinkangas P."/>
            <person name="Parkhill J."/>
            <person name="Rea M.C."/>
            <person name="O'Sullivan O."/>
            <person name="Ritari J."/>
            <person name="Douillard F.P."/>
            <person name="Paul Ross R."/>
            <person name="Yang R."/>
            <person name="Briner A.E."/>
            <person name="Felis G.E."/>
            <person name="de Vos W.M."/>
            <person name="Barrangou R."/>
            <person name="Klaenhammer T.R."/>
            <person name="Caufield P.W."/>
            <person name="Cui Y."/>
            <person name="Zhang H."/>
            <person name="O'Toole P.W."/>
        </authorList>
    </citation>
    <scope>NUCLEOTIDE SEQUENCE [LARGE SCALE GENOMIC DNA]</scope>
    <source>
        <strain evidence="3 4">DSM 14857</strain>
    </source>
</reference>
<dbReference type="Gene3D" id="3.40.50.360">
    <property type="match status" value="1"/>
</dbReference>
<protein>
    <submittedName>
        <fullName evidence="3">NADPH-quinone reductase (Modulator of drug activity B)</fullName>
    </submittedName>
</protein>
<evidence type="ECO:0000256" key="1">
    <source>
        <dbReference type="ARBA" id="ARBA00023002"/>
    </source>
</evidence>
<dbReference type="GO" id="GO:0003955">
    <property type="term" value="F:NAD(P)H dehydrogenase (quinone) activity"/>
    <property type="evidence" value="ECO:0007669"/>
    <property type="project" value="TreeGrafter"/>
</dbReference>
<dbReference type="Proteomes" id="UP000051647">
    <property type="component" value="Unassembled WGS sequence"/>
</dbReference>
<name>A0A0R1SHU5_9LACO</name>
<dbReference type="PANTHER" id="PTHR47307:SF1">
    <property type="entry name" value="GLUTATHIONE-REGULATED POTASSIUM-EFFLUX SYSTEM ANCILLARY PROTEIN KEFG"/>
    <property type="match status" value="1"/>
</dbReference>
<gene>
    <name evidence="3" type="ORF">FC27_GL000931</name>
</gene>
<keyword evidence="1" id="KW-0560">Oxidoreductase</keyword>
<proteinExistence type="predicted"/>
<dbReference type="EMBL" id="AZFA01000002">
    <property type="protein sequence ID" value="KRL68190.1"/>
    <property type="molecule type" value="Genomic_DNA"/>
</dbReference>
<sequence>MNAEWHHVEAHDKIAIEHERELLQSADRIIFQFPLYWYAAPSGLKQWIDTVMSQNFVYGDQQFHLADKEFGIVVTTGMPEKEFQIGGLENITIDQILAPYRALAHRAKMKVLPYFLVDQFWYKTENQQMQLLIDYQRYLDQPQPDSLTNRQEWFKNNLAKFVENLSVNDQTTGNLIADTFEQQIEQLDQLNDTLKMIKQGEDDNLE</sequence>
<evidence type="ECO:0000313" key="3">
    <source>
        <dbReference type="EMBL" id="KRL68190.1"/>
    </source>
</evidence>
<accession>A0A0R1SHU5</accession>
<dbReference type="AlphaFoldDB" id="A0A0R1SHU5"/>
<evidence type="ECO:0000313" key="4">
    <source>
        <dbReference type="Proteomes" id="UP000051647"/>
    </source>
</evidence>
<organism evidence="3 4">
    <name type="scientific">Companilactobacillus versmoldensis DSM 14857 = KCTC 3814</name>
    <dbReference type="NCBI Taxonomy" id="1423815"/>
    <lineage>
        <taxon>Bacteria</taxon>
        <taxon>Bacillati</taxon>
        <taxon>Bacillota</taxon>
        <taxon>Bacilli</taxon>
        <taxon>Lactobacillales</taxon>
        <taxon>Lactobacillaceae</taxon>
        <taxon>Companilactobacillus</taxon>
    </lineage>
</organism>
<dbReference type="Pfam" id="PF02525">
    <property type="entry name" value="Flavodoxin_2"/>
    <property type="match status" value="1"/>
</dbReference>
<dbReference type="SUPFAM" id="SSF52218">
    <property type="entry name" value="Flavoproteins"/>
    <property type="match status" value="1"/>
</dbReference>
<dbReference type="PATRIC" id="fig|1423815.3.peg.952"/>
<dbReference type="InterPro" id="IPR029039">
    <property type="entry name" value="Flavoprotein-like_sf"/>
</dbReference>
<dbReference type="GO" id="GO:0010181">
    <property type="term" value="F:FMN binding"/>
    <property type="evidence" value="ECO:0007669"/>
    <property type="project" value="TreeGrafter"/>
</dbReference>
<dbReference type="PANTHER" id="PTHR47307">
    <property type="entry name" value="GLUTATHIONE-REGULATED POTASSIUM-EFFLUX SYSTEM ANCILLARY PROTEIN KEFG"/>
    <property type="match status" value="1"/>
</dbReference>
<dbReference type="eggNOG" id="COG2249">
    <property type="taxonomic scope" value="Bacteria"/>
</dbReference>
<comment type="caution">
    <text evidence="3">The sequence shown here is derived from an EMBL/GenBank/DDBJ whole genome shotgun (WGS) entry which is preliminary data.</text>
</comment>
<dbReference type="STRING" id="1423815.FC27_GL000931"/>
<dbReference type="InterPro" id="IPR003680">
    <property type="entry name" value="Flavodoxin_fold"/>
</dbReference>
<evidence type="ECO:0000259" key="2">
    <source>
        <dbReference type="Pfam" id="PF02525"/>
    </source>
</evidence>